<dbReference type="PROSITE" id="PS50110">
    <property type="entry name" value="RESPONSE_REGULATORY"/>
    <property type="match status" value="1"/>
</dbReference>
<dbReference type="InterPro" id="IPR050595">
    <property type="entry name" value="Bact_response_regulator"/>
</dbReference>
<reference evidence="5" key="2">
    <citation type="journal article" date="2023" name="Nat. Commun.">
        <title>Cultivation of marine bacteria of the SAR202 clade.</title>
        <authorList>
            <person name="Lim Y."/>
            <person name="Seo J.H."/>
            <person name="Giovannoni S.J."/>
            <person name="Kang I."/>
            <person name="Cho J.C."/>
        </authorList>
    </citation>
    <scope>NUCLEOTIDE SEQUENCE</scope>
    <source>
        <strain evidence="5">JH1073</strain>
    </source>
</reference>
<sequence length="123" mass="13416">MGSGAEYLLIAEDDAATRDAVIAMLEELGITDVVTAFNGEQALKALDERKFGTLLLDLMMPKVDGHEVLRELRKGNHQRPDRVIVMSAHAQPAELDGLMALGADAFMPKPFTLTDLENILKPS</sequence>
<keyword evidence="6" id="KW-1185">Reference proteome</keyword>
<evidence type="ECO:0000256" key="1">
    <source>
        <dbReference type="ARBA" id="ARBA00022553"/>
    </source>
</evidence>
<reference evidence="6" key="3">
    <citation type="submission" date="2023-06" db="EMBL/GenBank/DDBJ databases">
        <title>Pangenomics reveal diversification of enzyme families and niche specialization in globally abundant SAR202 bacteria.</title>
        <authorList>
            <person name="Saw J.H.W."/>
        </authorList>
    </citation>
    <scope>NUCLEOTIDE SEQUENCE [LARGE SCALE GENOMIC DNA]</scope>
    <source>
        <strain evidence="6">JH1073</strain>
    </source>
</reference>
<accession>A0AAJ5ZJK4</accession>
<dbReference type="SMART" id="SM00448">
    <property type="entry name" value="REC"/>
    <property type="match status" value="1"/>
</dbReference>
<organism evidence="5 6">
    <name type="scientific">Candidatus Lucifugimonas marina</name>
    <dbReference type="NCBI Taxonomy" id="3038979"/>
    <lineage>
        <taxon>Bacteria</taxon>
        <taxon>Bacillati</taxon>
        <taxon>Chloroflexota</taxon>
        <taxon>Dehalococcoidia</taxon>
        <taxon>SAR202 cluster</taxon>
        <taxon>Candidatus Lucifugimonadales</taxon>
        <taxon>Candidatus Lucifugimonadaceae</taxon>
        <taxon>Candidatus Lucifugimonas</taxon>
    </lineage>
</organism>
<dbReference type="RefSeq" id="WP_342822855.1">
    <property type="nucleotide sequence ID" value="NZ_CP046146.1"/>
</dbReference>
<feature type="domain" description="Response regulatory" evidence="3">
    <location>
        <begin position="7"/>
        <end position="123"/>
    </location>
</feature>
<dbReference type="EMBL" id="CP046147">
    <property type="protein sequence ID" value="WFG39303.1"/>
    <property type="molecule type" value="Genomic_DNA"/>
</dbReference>
<dbReference type="SUPFAM" id="SSF52172">
    <property type="entry name" value="CheY-like"/>
    <property type="match status" value="1"/>
</dbReference>
<evidence type="ECO:0000313" key="5">
    <source>
        <dbReference type="EMBL" id="WFG39303.1"/>
    </source>
</evidence>
<proteinExistence type="predicted"/>
<dbReference type="CDD" id="cd00156">
    <property type="entry name" value="REC"/>
    <property type="match status" value="1"/>
</dbReference>
<dbReference type="InterPro" id="IPR011006">
    <property type="entry name" value="CheY-like_superfamily"/>
</dbReference>
<evidence type="ECO:0000313" key="7">
    <source>
        <dbReference type="Proteomes" id="UP001321249"/>
    </source>
</evidence>
<dbReference type="Proteomes" id="UP001219901">
    <property type="component" value="Chromosome"/>
</dbReference>
<name>A0AAJ5ZJK4_9CHLR</name>
<dbReference type="PANTHER" id="PTHR44591:SF3">
    <property type="entry name" value="RESPONSE REGULATORY DOMAIN-CONTAINING PROTEIN"/>
    <property type="match status" value="1"/>
</dbReference>
<keyword evidence="1 2" id="KW-0597">Phosphoprotein</keyword>
<evidence type="ECO:0000313" key="4">
    <source>
        <dbReference type="EMBL" id="MDG0865968.1"/>
    </source>
</evidence>
<dbReference type="Pfam" id="PF00072">
    <property type="entry name" value="Response_reg"/>
    <property type="match status" value="1"/>
</dbReference>
<dbReference type="Proteomes" id="UP001321249">
    <property type="component" value="Unassembled WGS sequence"/>
</dbReference>
<gene>
    <name evidence="4" type="ORF">GKO46_02645</name>
    <name evidence="5" type="ORF">GKO48_06615</name>
</gene>
<feature type="modified residue" description="4-aspartylphosphate" evidence="2">
    <location>
        <position position="57"/>
    </location>
</feature>
<dbReference type="Gene3D" id="3.40.50.2300">
    <property type="match status" value="1"/>
</dbReference>
<dbReference type="InterPro" id="IPR001789">
    <property type="entry name" value="Sig_transdc_resp-reg_receiver"/>
</dbReference>
<evidence type="ECO:0000256" key="2">
    <source>
        <dbReference type="PROSITE-ProRule" id="PRU00169"/>
    </source>
</evidence>
<evidence type="ECO:0000259" key="3">
    <source>
        <dbReference type="PROSITE" id="PS50110"/>
    </source>
</evidence>
<dbReference type="EMBL" id="WMBE01000001">
    <property type="protein sequence ID" value="MDG0865968.1"/>
    <property type="molecule type" value="Genomic_DNA"/>
</dbReference>
<dbReference type="GO" id="GO:0000160">
    <property type="term" value="P:phosphorelay signal transduction system"/>
    <property type="evidence" value="ECO:0007669"/>
    <property type="project" value="InterPro"/>
</dbReference>
<protein>
    <submittedName>
        <fullName evidence="5">Response regulator</fullName>
    </submittedName>
</protein>
<dbReference type="PANTHER" id="PTHR44591">
    <property type="entry name" value="STRESS RESPONSE REGULATOR PROTEIN 1"/>
    <property type="match status" value="1"/>
</dbReference>
<reference evidence="6 7" key="1">
    <citation type="submission" date="2019-11" db="EMBL/GenBank/DDBJ databases">
        <authorList>
            <person name="Cho J.-C."/>
        </authorList>
    </citation>
    <scope>NUCLEOTIDE SEQUENCE [LARGE SCALE GENOMIC DNA]</scope>
    <source>
        <strain evidence="5 6">JH1073</strain>
        <strain evidence="4 7">JH702</strain>
    </source>
</reference>
<dbReference type="AlphaFoldDB" id="A0AAJ5ZJK4"/>
<evidence type="ECO:0000313" key="6">
    <source>
        <dbReference type="Proteomes" id="UP001219901"/>
    </source>
</evidence>